<protein>
    <submittedName>
        <fullName evidence="1">Uncharacterized protein</fullName>
    </submittedName>
</protein>
<accession>A0A4R7CX98</accession>
<reference evidence="1 2" key="1">
    <citation type="submission" date="2019-03" db="EMBL/GenBank/DDBJ databases">
        <title>Genomic Encyclopedia of Type Strains, Phase III (KMG-III): the genomes of soil and plant-associated and newly described type strains.</title>
        <authorList>
            <person name="Whitman W."/>
        </authorList>
    </citation>
    <scope>NUCLEOTIDE SEQUENCE [LARGE SCALE GENOMIC DNA]</scope>
    <source>
        <strain evidence="1 2">CGMCC 1.12801</strain>
    </source>
</reference>
<dbReference type="RefSeq" id="WP_133640629.1">
    <property type="nucleotide sequence ID" value="NZ_SNZV01000005.1"/>
</dbReference>
<organism evidence="1 2">
    <name type="scientific">Sphingobacterium paludis</name>
    <dbReference type="NCBI Taxonomy" id="1476465"/>
    <lineage>
        <taxon>Bacteria</taxon>
        <taxon>Pseudomonadati</taxon>
        <taxon>Bacteroidota</taxon>
        <taxon>Sphingobacteriia</taxon>
        <taxon>Sphingobacteriales</taxon>
        <taxon>Sphingobacteriaceae</taxon>
        <taxon>Sphingobacterium</taxon>
    </lineage>
</organism>
<dbReference type="Proteomes" id="UP000294752">
    <property type="component" value="Unassembled WGS sequence"/>
</dbReference>
<evidence type="ECO:0000313" key="2">
    <source>
        <dbReference type="Proteomes" id="UP000294752"/>
    </source>
</evidence>
<proteinExistence type="predicted"/>
<dbReference type="OrthoDB" id="711769at2"/>
<gene>
    <name evidence="1" type="ORF">B0I21_105273</name>
</gene>
<keyword evidence="2" id="KW-1185">Reference proteome</keyword>
<comment type="caution">
    <text evidence="1">The sequence shown here is derived from an EMBL/GenBank/DDBJ whole genome shotgun (WGS) entry which is preliminary data.</text>
</comment>
<dbReference type="EMBL" id="SNZV01000005">
    <property type="protein sequence ID" value="TDS13139.1"/>
    <property type="molecule type" value="Genomic_DNA"/>
</dbReference>
<sequence length="79" mass="9171">MMNFNRKFEHTVDGKQILFDVTYDPSTHHFQVLENGQEVGYLLKFDMTQRVWSTEGTVEPALPAEELALLVQKNFGHFV</sequence>
<dbReference type="AlphaFoldDB" id="A0A4R7CX98"/>
<name>A0A4R7CX98_9SPHI</name>
<evidence type="ECO:0000313" key="1">
    <source>
        <dbReference type="EMBL" id="TDS13139.1"/>
    </source>
</evidence>